<dbReference type="UniPathway" id="UPA00251">
    <property type="reaction ID" value="UER00317"/>
</dbReference>
<dbReference type="NCBIfam" id="TIGR00713">
    <property type="entry name" value="hemL"/>
    <property type="match status" value="1"/>
</dbReference>
<evidence type="ECO:0000256" key="2">
    <source>
        <dbReference type="ARBA" id="ARBA00004819"/>
    </source>
</evidence>
<dbReference type="Gene3D" id="3.90.1150.10">
    <property type="entry name" value="Aspartate Aminotransferase, domain 1"/>
    <property type="match status" value="1"/>
</dbReference>
<comment type="subcellular location">
    <subcellularLocation>
        <location evidence="7">Cytoplasm</location>
    </subcellularLocation>
</comment>
<dbReference type="InterPro" id="IPR015424">
    <property type="entry name" value="PyrdxlP-dep_Trfase"/>
</dbReference>
<sequence>MSKNQVLFDRAQKTIPGGVNSPVRAFRSVGGTPRFIERAQGPYFWDADGKRYIDYIGSWGPMILGHVHPEVLDAVQRVLANGFSFGAPTEAEIEIAEEICKLVPSIEQVRMVSSGTEATMSALRLARGFTGRSRIVKFEGCYHGHADSLLVKAGSGLLTFGNPTSAGVPADIAKHTTVLEYNNVEQLNEAFAAFGAEIASVIVEPVAGNMNLVRATPEFLRALRERCDEHGAVLIFDEVMCGFRVALGGAQQVYGVKPDLTCLGKVIGGGMPAAAFGGRRDIMAHLAPLGGVYQAGTLSGNPIAVAAGLKTLQLIQKPGFYDQLARQTKRLADGLTAAARDAKVPFVADALGGMFGLYFADAVPASFAQVTQGDTARFNAFFHAMLDAGVYFAPSAYEAGFVSIAHDDAVIDATLDAARGAFAKLAA</sequence>
<keyword evidence="9" id="KW-1185">Reference proteome</keyword>
<dbReference type="AlphaFoldDB" id="A0A069PUR6"/>
<dbReference type="STRING" id="60547.GCA_000751215_00787"/>
<dbReference type="GO" id="GO:0006782">
    <property type="term" value="P:protoporphyrinogen IX biosynthetic process"/>
    <property type="evidence" value="ECO:0007669"/>
    <property type="project" value="UniProtKB-UniRule"/>
</dbReference>
<dbReference type="PANTHER" id="PTHR43713:SF3">
    <property type="entry name" value="GLUTAMATE-1-SEMIALDEHYDE 2,1-AMINOMUTASE 1, CHLOROPLASTIC-RELATED"/>
    <property type="match status" value="1"/>
</dbReference>
<proteinExistence type="inferred from homology"/>
<comment type="similarity">
    <text evidence="3 7">Belongs to the class-III pyridoxal-phosphate-dependent aminotransferase family. HemL subfamily.</text>
</comment>
<evidence type="ECO:0000256" key="1">
    <source>
        <dbReference type="ARBA" id="ARBA00001933"/>
    </source>
</evidence>
<dbReference type="RefSeq" id="WP_035926079.1">
    <property type="nucleotide sequence ID" value="NZ_CADFFX010000008.1"/>
</dbReference>
<dbReference type="InterPro" id="IPR005814">
    <property type="entry name" value="Aminotrans_3"/>
</dbReference>
<evidence type="ECO:0000256" key="6">
    <source>
        <dbReference type="ARBA" id="ARBA00023244"/>
    </source>
</evidence>
<dbReference type="GO" id="GO:0042286">
    <property type="term" value="F:glutamate-1-semialdehyde 2,1-aminomutase activity"/>
    <property type="evidence" value="ECO:0007669"/>
    <property type="project" value="UniProtKB-UniRule"/>
</dbReference>
<dbReference type="NCBIfam" id="NF000818">
    <property type="entry name" value="PRK00062.1"/>
    <property type="match status" value="1"/>
</dbReference>
<dbReference type="EC" id="5.4.3.8" evidence="7"/>
<dbReference type="SUPFAM" id="SSF53383">
    <property type="entry name" value="PLP-dependent transferases"/>
    <property type="match status" value="1"/>
</dbReference>
<dbReference type="InterPro" id="IPR015422">
    <property type="entry name" value="PyrdxlP-dep_Trfase_small"/>
</dbReference>
<keyword evidence="8" id="KW-0032">Aminotransferase</keyword>
<keyword evidence="4 7" id="KW-0663">Pyridoxal phosphate</keyword>
<dbReference type="CDD" id="cd00610">
    <property type="entry name" value="OAT_like"/>
    <property type="match status" value="1"/>
</dbReference>
<dbReference type="Pfam" id="PF00202">
    <property type="entry name" value="Aminotran_3"/>
    <property type="match status" value="1"/>
</dbReference>
<comment type="caution">
    <text evidence="8">The sequence shown here is derived from an EMBL/GenBank/DDBJ whole genome shotgun (WGS) entry which is preliminary data.</text>
</comment>
<dbReference type="InterPro" id="IPR004639">
    <property type="entry name" value="4pyrrol_synth_GluAld_NH2Trfase"/>
</dbReference>
<dbReference type="EMBL" id="JFHC01000002">
    <property type="protein sequence ID" value="KDR44533.1"/>
    <property type="molecule type" value="Genomic_DNA"/>
</dbReference>
<dbReference type="GO" id="GO:0030170">
    <property type="term" value="F:pyridoxal phosphate binding"/>
    <property type="evidence" value="ECO:0007669"/>
    <property type="project" value="InterPro"/>
</dbReference>
<evidence type="ECO:0000256" key="3">
    <source>
        <dbReference type="ARBA" id="ARBA00008981"/>
    </source>
</evidence>
<comment type="subunit">
    <text evidence="7">Homodimer.</text>
</comment>
<keyword evidence="7" id="KW-0963">Cytoplasm</keyword>
<evidence type="ECO:0000313" key="8">
    <source>
        <dbReference type="EMBL" id="KDR44533.1"/>
    </source>
</evidence>
<comment type="catalytic activity">
    <reaction evidence="7">
        <text>(S)-4-amino-5-oxopentanoate = 5-aminolevulinate</text>
        <dbReference type="Rhea" id="RHEA:14265"/>
        <dbReference type="ChEBI" id="CHEBI:57501"/>
        <dbReference type="ChEBI" id="CHEBI:356416"/>
        <dbReference type="EC" id="5.4.3.8"/>
    </reaction>
</comment>
<dbReference type="Gene3D" id="3.40.640.10">
    <property type="entry name" value="Type I PLP-dependent aspartate aminotransferase-like (Major domain)"/>
    <property type="match status" value="1"/>
</dbReference>
<comment type="cofactor">
    <cofactor evidence="1 7">
        <name>pyridoxal 5'-phosphate</name>
        <dbReference type="ChEBI" id="CHEBI:597326"/>
    </cofactor>
</comment>
<dbReference type="Proteomes" id="UP000027466">
    <property type="component" value="Unassembled WGS sequence"/>
</dbReference>
<dbReference type="GO" id="GO:0005737">
    <property type="term" value="C:cytoplasm"/>
    <property type="evidence" value="ECO:0007669"/>
    <property type="project" value="UniProtKB-SubCell"/>
</dbReference>
<dbReference type="GO" id="GO:0008483">
    <property type="term" value="F:transaminase activity"/>
    <property type="evidence" value="ECO:0007669"/>
    <property type="project" value="UniProtKB-KW"/>
</dbReference>
<reference evidence="8 9" key="1">
    <citation type="submission" date="2014-03" db="EMBL/GenBank/DDBJ databases">
        <title>Draft Genome Sequences of Four Burkholderia Strains.</title>
        <authorList>
            <person name="Liu X.Y."/>
            <person name="Li C.X."/>
            <person name="Xu J.H."/>
        </authorList>
    </citation>
    <scope>NUCLEOTIDE SEQUENCE [LARGE SCALE GENOMIC DNA]</scope>
    <source>
        <strain evidence="8 9">DSM 50014</strain>
    </source>
</reference>
<dbReference type="InterPro" id="IPR015421">
    <property type="entry name" value="PyrdxlP-dep_Trfase_major"/>
</dbReference>
<keyword evidence="6 7" id="KW-0627">Porphyrin biosynthesis</keyword>
<name>A0A069PUR6_9BURK</name>
<evidence type="ECO:0000256" key="7">
    <source>
        <dbReference type="HAMAP-Rule" id="MF_00375"/>
    </source>
</evidence>
<dbReference type="PANTHER" id="PTHR43713">
    <property type="entry name" value="GLUTAMATE-1-SEMIALDEHYDE 2,1-AMINOMUTASE"/>
    <property type="match status" value="1"/>
</dbReference>
<gene>
    <name evidence="7" type="primary">hemL</name>
    <name evidence="8" type="ORF">BG61_12605</name>
</gene>
<dbReference type="PROSITE" id="PS00600">
    <property type="entry name" value="AA_TRANSFER_CLASS_3"/>
    <property type="match status" value="1"/>
</dbReference>
<accession>A0A069PUR6</accession>
<evidence type="ECO:0000256" key="4">
    <source>
        <dbReference type="ARBA" id="ARBA00022898"/>
    </source>
</evidence>
<keyword evidence="8" id="KW-0808">Transferase</keyword>
<organism evidence="8 9">
    <name type="scientific">Caballeronia glathei</name>
    <dbReference type="NCBI Taxonomy" id="60547"/>
    <lineage>
        <taxon>Bacteria</taxon>
        <taxon>Pseudomonadati</taxon>
        <taxon>Pseudomonadota</taxon>
        <taxon>Betaproteobacteria</taxon>
        <taxon>Burkholderiales</taxon>
        <taxon>Burkholderiaceae</taxon>
        <taxon>Caballeronia</taxon>
    </lineage>
</organism>
<keyword evidence="5 7" id="KW-0413">Isomerase</keyword>
<dbReference type="InterPro" id="IPR049704">
    <property type="entry name" value="Aminotrans_3_PPA_site"/>
</dbReference>
<evidence type="ECO:0000256" key="5">
    <source>
        <dbReference type="ARBA" id="ARBA00023235"/>
    </source>
</evidence>
<dbReference type="HAMAP" id="MF_00375">
    <property type="entry name" value="HemL_aminotrans_3"/>
    <property type="match status" value="1"/>
</dbReference>
<evidence type="ECO:0000313" key="9">
    <source>
        <dbReference type="Proteomes" id="UP000027466"/>
    </source>
</evidence>
<dbReference type="FunFam" id="3.40.640.10:FF:000021">
    <property type="entry name" value="Glutamate-1-semialdehyde 2,1-aminomutase"/>
    <property type="match status" value="1"/>
</dbReference>
<protein>
    <recommendedName>
        <fullName evidence="7">Glutamate-1-semialdehyde 2,1-aminomutase</fullName>
        <shortName evidence="7">GSA</shortName>
        <ecNumber evidence="7">5.4.3.8</ecNumber>
    </recommendedName>
    <alternativeName>
        <fullName evidence="7">Glutamate-1-semialdehyde aminotransferase</fullName>
        <shortName evidence="7">GSA-AT</shortName>
    </alternativeName>
</protein>
<comment type="pathway">
    <text evidence="2">Porphyrin-containing compound metabolism; protoporphyrin-IX biosynthesis; 5-aminolevulinate from L-glutamyl-tRNA(Glu): step 2/2.</text>
</comment>
<feature type="modified residue" description="N6-(pyridoxal phosphate)lysine" evidence="7">
    <location>
        <position position="265"/>
    </location>
</feature>